<reference evidence="1" key="1">
    <citation type="journal article" date="2019" name="Sci. Rep.">
        <title>Draft genome of Tanacetum cinerariifolium, the natural source of mosquito coil.</title>
        <authorList>
            <person name="Yamashiro T."/>
            <person name="Shiraishi A."/>
            <person name="Satake H."/>
            <person name="Nakayama K."/>
        </authorList>
    </citation>
    <scope>NUCLEOTIDE SEQUENCE</scope>
</reference>
<name>A0A699V789_TANCI</name>
<proteinExistence type="predicted"/>
<protein>
    <submittedName>
        <fullName evidence="1">Uncharacterized protein</fullName>
    </submittedName>
</protein>
<accession>A0A699V789</accession>
<feature type="non-terminal residue" evidence="1">
    <location>
        <position position="1"/>
    </location>
</feature>
<comment type="caution">
    <text evidence="1">The sequence shown here is derived from an EMBL/GenBank/DDBJ whole genome shotgun (WGS) entry which is preliminary data.</text>
</comment>
<evidence type="ECO:0000313" key="1">
    <source>
        <dbReference type="EMBL" id="GFD31135.1"/>
    </source>
</evidence>
<organism evidence="1">
    <name type="scientific">Tanacetum cinerariifolium</name>
    <name type="common">Dalmatian daisy</name>
    <name type="synonym">Chrysanthemum cinerariifolium</name>
    <dbReference type="NCBI Taxonomy" id="118510"/>
    <lineage>
        <taxon>Eukaryota</taxon>
        <taxon>Viridiplantae</taxon>
        <taxon>Streptophyta</taxon>
        <taxon>Embryophyta</taxon>
        <taxon>Tracheophyta</taxon>
        <taxon>Spermatophyta</taxon>
        <taxon>Magnoliopsida</taxon>
        <taxon>eudicotyledons</taxon>
        <taxon>Gunneridae</taxon>
        <taxon>Pentapetalae</taxon>
        <taxon>asterids</taxon>
        <taxon>campanulids</taxon>
        <taxon>Asterales</taxon>
        <taxon>Asteraceae</taxon>
        <taxon>Asteroideae</taxon>
        <taxon>Anthemideae</taxon>
        <taxon>Anthemidinae</taxon>
        <taxon>Tanacetum</taxon>
    </lineage>
</organism>
<dbReference type="AlphaFoldDB" id="A0A699V789"/>
<dbReference type="EMBL" id="BKCJ011410809">
    <property type="protein sequence ID" value="GFD31135.1"/>
    <property type="molecule type" value="Genomic_DNA"/>
</dbReference>
<sequence length="87" mass="9107">CAWQLPRAGLLSQLGQVGEERWQPLAGSVLHAPTASSAASKGLLQRGHYLGQAGFGVAAEVDVQRAALVLLQCFEVALRLGILEGAE</sequence>
<gene>
    <name evidence="1" type="ORF">Tci_903104</name>
</gene>